<proteinExistence type="predicted"/>
<dbReference type="EMBL" id="JAGGKQ010000004">
    <property type="protein sequence ID" value="MBP1921822.1"/>
    <property type="molecule type" value="Genomic_DNA"/>
</dbReference>
<sequence length="39" mass="4504">MTPFVRASRLYDPAHGPRAHVTDAARLRWRRDAERGRSA</sequence>
<dbReference type="Proteomes" id="UP000823588">
    <property type="component" value="Unassembled WGS sequence"/>
</dbReference>
<organism evidence="1 2">
    <name type="scientific">Halorubrum alkaliphilum</name>
    <dbReference type="NCBI Taxonomy" id="261290"/>
    <lineage>
        <taxon>Archaea</taxon>
        <taxon>Methanobacteriati</taxon>
        <taxon>Methanobacteriota</taxon>
        <taxon>Stenosarchaea group</taxon>
        <taxon>Halobacteria</taxon>
        <taxon>Halobacteriales</taxon>
        <taxon>Haloferacaceae</taxon>
        <taxon>Halorubrum</taxon>
    </lineage>
</organism>
<protein>
    <submittedName>
        <fullName evidence="1">Uncharacterized protein</fullName>
    </submittedName>
</protein>
<gene>
    <name evidence="1" type="ORF">J2751_000819</name>
</gene>
<evidence type="ECO:0000313" key="1">
    <source>
        <dbReference type="EMBL" id="MBP1921822.1"/>
    </source>
</evidence>
<keyword evidence="2" id="KW-1185">Reference proteome</keyword>
<accession>A0A8T4GF46</accession>
<name>A0A8T4GF46_9EURY</name>
<dbReference type="AlphaFoldDB" id="A0A8T4GF46"/>
<evidence type="ECO:0000313" key="2">
    <source>
        <dbReference type="Proteomes" id="UP000823588"/>
    </source>
</evidence>
<reference evidence="1" key="1">
    <citation type="submission" date="2021-03" db="EMBL/GenBank/DDBJ databases">
        <title>Genomic Encyclopedia of Type Strains, Phase IV (KMG-IV): sequencing the most valuable type-strain genomes for metagenomic binning, comparative biology and taxonomic classification.</title>
        <authorList>
            <person name="Goeker M."/>
        </authorList>
    </citation>
    <scope>NUCLEOTIDE SEQUENCE</scope>
    <source>
        <strain evidence="1">DSM 23564</strain>
    </source>
</reference>
<comment type="caution">
    <text evidence="1">The sequence shown here is derived from an EMBL/GenBank/DDBJ whole genome shotgun (WGS) entry which is preliminary data.</text>
</comment>